<keyword evidence="3" id="KW-1185">Reference proteome</keyword>
<comment type="caution">
    <text evidence="2">The sequence shown here is derived from an EMBL/GenBank/DDBJ whole genome shotgun (WGS) entry which is preliminary data.</text>
</comment>
<gene>
    <name evidence="2" type="ORF">CLV29_2328</name>
</gene>
<evidence type="ECO:0000313" key="2">
    <source>
        <dbReference type="EMBL" id="TDT30920.1"/>
    </source>
</evidence>
<comment type="similarity">
    <text evidence="1">Belongs to the enoyl-CoA hydratase/isomerase family.</text>
</comment>
<dbReference type="Proteomes" id="UP000295371">
    <property type="component" value="Unassembled WGS sequence"/>
</dbReference>
<dbReference type="PANTHER" id="PTHR43149:SF1">
    <property type="entry name" value="DELTA(3,5)-DELTA(2,4)-DIENOYL-COA ISOMERASE, MITOCHONDRIAL"/>
    <property type="match status" value="1"/>
</dbReference>
<name>A0A4R7J1E1_9ACTN</name>
<organism evidence="2 3">
    <name type="scientific">Naumannella halotolerans</name>
    <dbReference type="NCBI Taxonomy" id="993414"/>
    <lineage>
        <taxon>Bacteria</taxon>
        <taxon>Bacillati</taxon>
        <taxon>Actinomycetota</taxon>
        <taxon>Actinomycetes</taxon>
        <taxon>Propionibacteriales</taxon>
        <taxon>Propionibacteriaceae</taxon>
        <taxon>Naumannella</taxon>
    </lineage>
</organism>
<dbReference type="RefSeq" id="WP_243831905.1">
    <property type="nucleotide sequence ID" value="NZ_CP171129.1"/>
</dbReference>
<reference evidence="2 3" key="1">
    <citation type="submission" date="2019-03" db="EMBL/GenBank/DDBJ databases">
        <title>Genomic Encyclopedia of Archaeal and Bacterial Type Strains, Phase II (KMG-II): from individual species to whole genera.</title>
        <authorList>
            <person name="Goeker M."/>
        </authorList>
    </citation>
    <scope>NUCLEOTIDE SEQUENCE [LARGE SCALE GENOMIC DNA]</scope>
    <source>
        <strain evidence="2 3">DSM 24323</strain>
    </source>
</reference>
<evidence type="ECO:0000256" key="1">
    <source>
        <dbReference type="ARBA" id="ARBA00005254"/>
    </source>
</evidence>
<accession>A0A4R7J1E1</accession>
<sequence length="268" mass="29111">MSNVATDLVTCEIADGIAEVRLNRPDRHNGMNAEVFRALIRIGHDLARDKQVRGVLLTGNGPSFCAGLDFKGVSFAPKDLLPQFIPNPLRGTNMFQEACWVWRRIPAPVAAAVHGNCFGAGIQLALGADFRFATTDSKWSVMEAKWGLVPDCSGVRGLAQLVGVDVAKRLVMTGEIIDGATASEWGLATETADDPVAAARELLALIASRSPDAVARGKRLLERAWPGSDRLTFVVERVAQLPLLWGENFAIARKAGMKKEQPVFRPRR</sequence>
<dbReference type="SUPFAM" id="SSF52096">
    <property type="entry name" value="ClpP/crotonase"/>
    <property type="match status" value="1"/>
</dbReference>
<dbReference type="Gene3D" id="3.90.226.10">
    <property type="entry name" value="2-enoyl-CoA Hydratase, Chain A, domain 1"/>
    <property type="match status" value="1"/>
</dbReference>
<dbReference type="AlphaFoldDB" id="A0A4R7J1E1"/>
<protein>
    <submittedName>
        <fullName evidence="2">Enoyl-CoA hydratase/carnithine racemase</fullName>
    </submittedName>
</protein>
<dbReference type="PANTHER" id="PTHR43149">
    <property type="entry name" value="ENOYL-COA HYDRATASE"/>
    <property type="match status" value="1"/>
</dbReference>
<dbReference type="NCBIfam" id="NF005699">
    <property type="entry name" value="PRK07509.1"/>
    <property type="match status" value="1"/>
</dbReference>
<dbReference type="GO" id="GO:0016853">
    <property type="term" value="F:isomerase activity"/>
    <property type="evidence" value="ECO:0007669"/>
    <property type="project" value="InterPro"/>
</dbReference>
<dbReference type="InterPro" id="IPR045002">
    <property type="entry name" value="Ech1-like"/>
</dbReference>
<dbReference type="InterPro" id="IPR029045">
    <property type="entry name" value="ClpP/crotonase-like_dom_sf"/>
</dbReference>
<dbReference type="EMBL" id="SOAW01000002">
    <property type="protein sequence ID" value="TDT30920.1"/>
    <property type="molecule type" value="Genomic_DNA"/>
</dbReference>
<evidence type="ECO:0000313" key="3">
    <source>
        <dbReference type="Proteomes" id="UP000295371"/>
    </source>
</evidence>
<dbReference type="Pfam" id="PF00378">
    <property type="entry name" value="ECH_1"/>
    <property type="match status" value="1"/>
</dbReference>
<proteinExistence type="inferred from homology"/>
<dbReference type="CDD" id="cd06558">
    <property type="entry name" value="crotonase-like"/>
    <property type="match status" value="1"/>
</dbReference>
<dbReference type="InterPro" id="IPR001753">
    <property type="entry name" value="Enoyl-CoA_hydra/iso"/>
</dbReference>